<evidence type="ECO:0000313" key="2">
    <source>
        <dbReference type="EMBL" id="TWU04403.1"/>
    </source>
</evidence>
<dbReference type="PANTHER" id="PTHR45947:SF3">
    <property type="entry name" value="SULFOQUINOVOSYL TRANSFERASE SQD2"/>
    <property type="match status" value="1"/>
</dbReference>
<reference evidence="2 3" key="1">
    <citation type="submission" date="2019-02" db="EMBL/GenBank/DDBJ databases">
        <title>Deep-cultivation of Planctomycetes and their phenomic and genomic characterization uncovers novel biology.</title>
        <authorList>
            <person name="Wiegand S."/>
            <person name="Jogler M."/>
            <person name="Boedeker C."/>
            <person name="Pinto D."/>
            <person name="Vollmers J."/>
            <person name="Rivas-Marin E."/>
            <person name="Kohn T."/>
            <person name="Peeters S.H."/>
            <person name="Heuer A."/>
            <person name="Rast P."/>
            <person name="Oberbeckmann S."/>
            <person name="Bunk B."/>
            <person name="Jeske O."/>
            <person name="Meyerdierks A."/>
            <person name="Storesund J.E."/>
            <person name="Kallscheuer N."/>
            <person name="Luecker S."/>
            <person name="Lage O.M."/>
            <person name="Pohl T."/>
            <person name="Merkel B.J."/>
            <person name="Hornburger P."/>
            <person name="Mueller R.-W."/>
            <person name="Bruemmer F."/>
            <person name="Labrenz M."/>
            <person name="Spormann A.M."/>
            <person name="Op Den Camp H."/>
            <person name="Overmann J."/>
            <person name="Amann R."/>
            <person name="Jetten M.S.M."/>
            <person name="Mascher T."/>
            <person name="Medema M.H."/>
            <person name="Devos D.P."/>
            <person name="Kaster A.-K."/>
            <person name="Ovreas L."/>
            <person name="Rohde M."/>
            <person name="Galperin M.Y."/>
            <person name="Jogler C."/>
        </authorList>
    </citation>
    <scope>NUCLEOTIDE SEQUENCE [LARGE SCALE GENOMIC DNA]</scope>
    <source>
        <strain evidence="2 3">Pla52n</strain>
    </source>
</reference>
<dbReference type="InterPro" id="IPR050194">
    <property type="entry name" value="Glycosyltransferase_grp1"/>
</dbReference>
<organism evidence="2 3">
    <name type="scientific">Stieleria varia</name>
    <dbReference type="NCBI Taxonomy" id="2528005"/>
    <lineage>
        <taxon>Bacteria</taxon>
        <taxon>Pseudomonadati</taxon>
        <taxon>Planctomycetota</taxon>
        <taxon>Planctomycetia</taxon>
        <taxon>Pirellulales</taxon>
        <taxon>Pirellulaceae</taxon>
        <taxon>Stieleria</taxon>
    </lineage>
</organism>
<proteinExistence type="predicted"/>
<keyword evidence="2" id="KW-0808">Transferase</keyword>
<evidence type="ECO:0000256" key="1">
    <source>
        <dbReference type="SAM" id="MobiDB-lite"/>
    </source>
</evidence>
<protein>
    <submittedName>
        <fullName evidence="2">Glycosyl transferases group 1</fullName>
    </submittedName>
</protein>
<dbReference type="Pfam" id="PF13692">
    <property type="entry name" value="Glyco_trans_1_4"/>
    <property type="match status" value="1"/>
</dbReference>
<dbReference type="GO" id="GO:0016757">
    <property type="term" value="F:glycosyltransferase activity"/>
    <property type="evidence" value="ECO:0007669"/>
    <property type="project" value="TreeGrafter"/>
</dbReference>
<dbReference type="Gene3D" id="3.40.50.2000">
    <property type="entry name" value="Glycogen Phosphorylase B"/>
    <property type="match status" value="2"/>
</dbReference>
<dbReference type="AlphaFoldDB" id="A0A5C6AWT9"/>
<dbReference type="RefSeq" id="WP_146519834.1">
    <property type="nucleotide sequence ID" value="NZ_CP151726.1"/>
</dbReference>
<gene>
    <name evidence="2" type="ORF">Pla52n_24430</name>
</gene>
<name>A0A5C6AWT9_9BACT</name>
<sequence>MPEVPVPQRPTDPQLLAGDAHVVFLVNFVAPNLVAVLKEVAKRVGRLTVLSSVEMEANRQWEMDAGGLDVIVQKTWTITRTVKHPGGYEEHNYIHVPLDSLSQLRRLDPDAIVSLELGARTFFSSLHRTLSRTCAHVVAVYASERSEAGRGGIRRFVRRRLLRRADWVTQNGPSCERLLLSLGATTQNMSAWNYASDPEKAFLGERLESWSGDSGRGEAIRILTVGQLAARKGVVQAMEQLGLWARQNPERRVQWNLVGSGPLESQLRGQQMPENVELILHGHCDPDEIRQHYGANDVMLFPTLGDEWGLVVDEALFSGLAVIGSCHSQAATTLLQSGVNGYLYDPEFIESLGLALSRYVTLTPEQRQEMSQRARLSVRGRTPQASADQFVLAVGNAIARRRGLPISPSVDLQSDLQSETPVRSTSLQSSGSRS</sequence>
<dbReference type="OrthoDB" id="9795068at2"/>
<dbReference type="Proteomes" id="UP000320176">
    <property type="component" value="Unassembled WGS sequence"/>
</dbReference>
<keyword evidence="3" id="KW-1185">Reference proteome</keyword>
<accession>A0A5C6AWT9</accession>
<feature type="compositionally biased region" description="Polar residues" evidence="1">
    <location>
        <begin position="410"/>
        <end position="423"/>
    </location>
</feature>
<dbReference type="PANTHER" id="PTHR45947">
    <property type="entry name" value="SULFOQUINOVOSYL TRANSFERASE SQD2"/>
    <property type="match status" value="1"/>
</dbReference>
<dbReference type="EMBL" id="SJPN01000003">
    <property type="protein sequence ID" value="TWU04403.1"/>
    <property type="molecule type" value="Genomic_DNA"/>
</dbReference>
<feature type="compositionally biased region" description="Low complexity" evidence="1">
    <location>
        <begin position="424"/>
        <end position="434"/>
    </location>
</feature>
<evidence type="ECO:0000313" key="3">
    <source>
        <dbReference type="Proteomes" id="UP000320176"/>
    </source>
</evidence>
<comment type="caution">
    <text evidence="2">The sequence shown here is derived from an EMBL/GenBank/DDBJ whole genome shotgun (WGS) entry which is preliminary data.</text>
</comment>
<feature type="region of interest" description="Disordered" evidence="1">
    <location>
        <begin position="409"/>
        <end position="434"/>
    </location>
</feature>
<dbReference type="CDD" id="cd03801">
    <property type="entry name" value="GT4_PimA-like"/>
    <property type="match status" value="1"/>
</dbReference>
<dbReference type="SUPFAM" id="SSF53756">
    <property type="entry name" value="UDP-Glycosyltransferase/glycogen phosphorylase"/>
    <property type="match status" value="1"/>
</dbReference>